<dbReference type="SUPFAM" id="SSF46894">
    <property type="entry name" value="C-terminal effector domain of the bipartite response regulators"/>
    <property type="match status" value="1"/>
</dbReference>
<evidence type="ECO:0000256" key="1">
    <source>
        <dbReference type="ARBA" id="ARBA00022553"/>
    </source>
</evidence>
<keyword evidence="5" id="KW-0804">Transcription</keyword>
<dbReference type="PRINTS" id="PR00038">
    <property type="entry name" value="HTHLUXR"/>
</dbReference>
<dbReference type="InterPro" id="IPR001789">
    <property type="entry name" value="Sig_transdc_resp-reg_receiver"/>
</dbReference>
<dbReference type="Pfam" id="PF00072">
    <property type="entry name" value="Response_reg"/>
    <property type="match status" value="1"/>
</dbReference>
<sequence>MRRRDGKGLVLCIDDEADLLRDLADELREAGYGAIEVASGEAALEQLARVQPDLILCDISMPGMDGYGVLQAVKAGGGPNAAIPFVFLTALAERQQIIDGKRLGADDYLVKPIDYDLMLATVEARLRQVKLWPDRGTGPAAQHWSDASSPEAMRVLDVLATPVVVTDAERRIHFANIAARKLVEEMGGLMVDGGISACDDAENRKLGMWLREIGTGESEGEVAALIISAGSDEHDLSLYGVALQGARAEPHIAVFLGNRQRPPLPRPKTLSAIYGLTTTEARISLLLAGGAKPAAIAATLGVSATTVAFHLRNIFEKTGADRQATLVGLLFSCPAISATPD</sequence>
<keyword evidence="3" id="KW-0805">Transcription regulation</keyword>
<dbReference type="RefSeq" id="WP_226937747.1">
    <property type="nucleotide sequence ID" value="NZ_JACDXX010000042.1"/>
</dbReference>
<accession>A0ABS8CSE6</accession>
<dbReference type="InterPro" id="IPR011006">
    <property type="entry name" value="CheY-like_superfamily"/>
</dbReference>
<dbReference type="Gene3D" id="1.10.10.10">
    <property type="entry name" value="Winged helix-like DNA-binding domain superfamily/Winged helix DNA-binding domain"/>
    <property type="match status" value="1"/>
</dbReference>
<dbReference type="InterPro" id="IPR036388">
    <property type="entry name" value="WH-like_DNA-bd_sf"/>
</dbReference>
<dbReference type="SMART" id="SM00448">
    <property type="entry name" value="REC"/>
    <property type="match status" value="1"/>
</dbReference>
<feature type="domain" description="Response regulatory" evidence="7">
    <location>
        <begin position="9"/>
        <end position="126"/>
    </location>
</feature>
<organism evidence="8 9">
    <name type="scientific">Pseudogemmobacter faecipullorum</name>
    <dbReference type="NCBI Taxonomy" id="2755041"/>
    <lineage>
        <taxon>Bacteria</taxon>
        <taxon>Pseudomonadati</taxon>
        <taxon>Pseudomonadota</taxon>
        <taxon>Alphaproteobacteria</taxon>
        <taxon>Rhodobacterales</taxon>
        <taxon>Paracoccaceae</taxon>
        <taxon>Pseudogemmobacter</taxon>
    </lineage>
</organism>
<dbReference type="SUPFAM" id="SSF52172">
    <property type="entry name" value="CheY-like"/>
    <property type="match status" value="1"/>
</dbReference>
<keyword evidence="1 6" id="KW-0597">Phosphoprotein</keyword>
<evidence type="ECO:0000256" key="6">
    <source>
        <dbReference type="PROSITE-ProRule" id="PRU00169"/>
    </source>
</evidence>
<comment type="caution">
    <text evidence="8">The sequence shown here is derived from an EMBL/GenBank/DDBJ whole genome shotgun (WGS) entry which is preliminary data.</text>
</comment>
<name>A0ABS8CSE6_9RHOB</name>
<dbReference type="PANTHER" id="PTHR48111">
    <property type="entry name" value="REGULATOR OF RPOS"/>
    <property type="match status" value="1"/>
</dbReference>
<keyword evidence="2" id="KW-0902">Two-component regulatory system</keyword>
<dbReference type="PANTHER" id="PTHR48111:SF1">
    <property type="entry name" value="TWO-COMPONENT RESPONSE REGULATOR ORR33"/>
    <property type="match status" value="1"/>
</dbReference>
<dbReference type="InterPro" id="IPR016032">
    <property type="entry name" value="Sig_transdc_resp-reg_C-effctor"/>
</dbReference>
<feature type="modified residue" description="4-aspartylphosphate" evidence="6">
    <location>
        <position position="58"/>
    </location>
</feature>
<dbReference type="InterPro" id="IPR039420">
    <property type="entry name" value="WalR-like"/>
</dbReference>
<evidence type="ECO:0000256" key="4">
    <source>
        <dbReference type="ARBA" id="ARBA00023125"/>
    </source>
</evidence>
<protein>
    <submittedName>
        <fullName evidence="8">Response regulator</fullName>
    </submittedName>
</protein>
<dbReference type="PROSITE" id="PS50110">
    <property type="entry name" value="RESPONSE_REGULATORY"/>
    <property type="match status" value="1"/>
</dbReference>
<dbReference type="InterPro" id="IPR000792">
    <property type="entry name" value="Tscrpt_reg_LuxR_C"/>
</dbReference>
<dbReference type="Proteomes" id="UP001198571">
    <property type="component" value="Unassembled WGS sequence"/>
</dbReference>
<evidence type="ECO:0000313" key="9">
    <source>
        <dbReference type="Proteomes" id="UP001198571"/>
    </source>
</evidence>
<proteinExistence type="predicted"/>
<dbReference type="EMBL" id="JACDXX010000042">
    <property type="protein sequence ID" value="MCB5412323.1"/>
    <property type="molecule type" value="Genomic_DNA"/>
</dbReference>
<dbReference type="Gene3D" id="3.40.50.2300">
    <property type="match status" value="1"/>
</dbReference>
<gene>
    <name evidence="8" type="ORF">H0485_20340</name>
</gene>
<evidence type="ECO:0000256" key="5">
    <source>
        <dbReference type="ARBA" id="ARBA00023163"/>
    </source>
</evidence>
<evidence type="ECO:0000256" key="3">
    <source>
        <dbReference type="ARBA" id="ARBA00023015"/>
    </source>
</evidence>
<keyword evidence="4" id="KW-0238">DNA-binding</keyword>
<evidence type="ECO:0000256" key="2">
    <source>
        <dbReference type="ARBA" id="ARBA00023012"/>
    </source>
</evidence>
<evidence type="ECO:0000259" key="7">
    <source>
        <dbReference type="PROSITE" id="PS50110"/>
    </source>
</evidence>
<evidence type="ECO:0000313" key="8">
    <source>
        <dbReference type="EMBL" id="MCB5412323.1"/>
    </source>
</evidence>
<dbReference type="CDD" id="cd17574">
    <property type="entry name" value="REC_OmpR"/>
    <property type="match status" value="1"/>
</dbReference>
<reference evidence="8 9" key="1">
    <citation type="submission" date="2020-07" db="EMBL/GenBank/DDBJ databases">
        <title>Pseudogemmobacter sp. nov., isolated from poultry manure in Taiwan.</title>
        <authorList>
            <person name="Lin S.-Y."/>
            <person name="Tang Y.-S."/>
            <person name="Young C.-C."/>
        </authorList>
    </citation>
    <scope>NUCLEOTIDE SEQUENCE [LARGE SCALE GENOMIC DNA]</scope>
    <source>
        <strain evidence="8 9">CC-YST710</strain>
    </source>
</reference>
<dbReference type="Pfam" id="PF00196">
    <property type="entry name" value="GerE"/>
    <property type="match status" value="1"/>
</dbReference>
<keyword evidence="9" id="KW-1185">Reference proteome</keyword>
<dbReference type="SMART" id="SM00421">
    <property type="entry name" value="HTH_LUXR"/>
    <property type="match status" value="1"/>
</dbReference>